<protein>
    <submittedName>
        <fullName evidence="3">Uncharacterized protein</fullName>
    </submittedName>
</protein>
<evidence type="ECO:0000256" key="2">
    <source>
        <dbReference type="SAM" id="Phobius"/>
    </source>
</evidence>
<feature type="compositionally biased region" description="Pro residues" evidence="1">
    <location>
        <begin position="110"/>
        <end position="135"/>
    </location>
</feature>
<keyword evidence="4" id="KW-1185">Reference proteome</keyword>
<feature type="compositionally biased region" description="Gly residues" evidence="1">
    <location>
        <begin position="23"/>
        <end position="52"/>
    </location>
</feature>
<evidence type="ECO:0000313" key="4">
    <source>
        <dbReference type="Proteomes" id="UP001498398"/>
    </source>
</evidence>
<name>A0ABR1IWL7_9AGAR</name>
<feature type="region of interest" description="Disordered" evidence="1">
    <location>
        <begin position="16"/>
        <end position="205"/>
    </location>
</feature>
<feature type="compositionally biased region" description="Polar residues" evidence="1">
    <location>
        <begin position="367"/>
        <end position="379"/>
    </location>
</feature>
<feature type="compositionally biased region" description="Polar residues" evidence="1">
    <location>
        <begin position="413"/>
        <end position="441"/>
    </location>
</feature>
<feature type="compositionally biased region" description="Polar residues" evidence="1">
    <location>
        <begin position="156"/>
        <end position="173"/>
    </location>
</feature>
<reference evidence="3 4" key="1">
    <citation type="submission" date="2024-01" db="EMBL/GenBank/DDBJ databases">
        <title>A draft genome for the cacao thread blight pathogen Marasmiellus scandens.</title>
        <authorList>
            <person name="Baruah I.K."/>
            <person name="Leung J."/>
            <person name="Bukari Y."/>
            <person name="Amoako-Attah I."/>
            <person name="Meinhardt L.W."/>
            <person name="Bailey B.A."/>
            <person name="Cohen S.P."/>
        </authorList>
    </citation>
    <scope>NUCLEOTIDE SEQUENCE [LARGE SCALE GENOMIC DNA]</scope>
    <source>
        <strain evidence="3 4">GH-19</strain>
    </source>
</reference>
<feature type="compositionally biased region" description="Low complexity" evidence="1">
    <location>
        <begin position="401"/>
        <end position="412"/>
    </location>
</feature>
<keyword evidence="2" id="KW-1133">Transmembrane helix</keyword>
<comment type="caution">
    <text evidence="3">The sequence shown here is derived from an EMBL/GenBank/DDBJ whole genome shotgun (WGS) entry which is preliminary data.</text>
</comment>
<sequence>MSVDVSDNLDWRLSNHIKARFGEGPGPSGGGPEGPGGGGTGGPDGGPGGPDKGGPNKEGPGKGDGRPDNGSSDNGGPGKGGPDDGRLDNGPGIGGPPHEGQGGGNNIPPAEAPPPKAPPLGAAPPGTPPGQPAPLPTANNPDPIPSPSTPSINSIATVTTSSETQDQPASKTSVLVAISQTTSSSTTEDAATEAPDHISSSGPSGSYLTTLTTLTTVTILSPAMTFTTLTTIITPIPSTEAPNKVSMKTDTILGIVFGILSFFILLILLLFCLRKRQRKLAKKKANALYPYDDSIDYKRPGSFYFDAKRASDLYPESIVTWNESTIAPSDSISQAHVRSPSRRKPVSVAPPTELSALSEETERTDDSQTISSDASSTEVESLPAFGYGSNLKKAHEEQSDISENSSISSVTIRPQSGPENSNVPIITMTAPTPSSTLISGH</sequence>
<evidence type="ECO:0000256" key="1">
    <source>
        <dbReference type="SAM" id="MobiDB-lite"/>
    </source>
</evidence>
<feature type="compositionally biased region" description="Gly residues" evidence="1">
    <location>
        <begin position="91"/>
        <end position="105"/>
    </location>
</feature>
<evidence type="ECO:0000313" key="3">
    <source>
        <dbReference type="EMBL" id="KAK7440806.1"/>
    </source>
</evidence>
<proteinExistence type="predicted"/>
<feature type="region of interest" description="Disordered" evidence="1">
    <location>
        <begin position="330"/>
        <end position="441"/>
    </location>
</feature>
<organism evidence="3 4">
    <name type="scientific">Marasmiellus scandens</name>
    <dbReference type="NCBI Taxonomy" id="2682957"/>
    <lineage>
        <taxon>Eukaryota</taxon>
        <taxon>Fungi</taxon>
        <taxon>Dikarya</taxon>
        <taxon>Basidiomycota</taxon>
        <taxon>Agaricomycotina</taxon>
        <taxon>Agaricomycetes</taxon>
        <taxon>Agaricomycetidae</taxon>
        <taxon>Agaricales</taxon>
        <taxon>Marasmiineae</taxon>
        <taxon>Omphalotaceae</taxon>
        <taxon>Marasmiellus</taxon>
    </lineage>
</organism>
<feature type="transmembrane region" description="Helical" evidence="2">
    <location>
        <begin position="252"/>
        <end position="273"/>
    </location>
</feature>
<dbReference type="EMBL" id="JBANRG010000066">
    <property type="protein sequence ID" value="KAK7440806.1"/>
    <property type="molecule type" value="Genomic_DNA"/>
</dbReference>
<accession>A0ABR1IWL7</accession>
<keyword evidence="2" id="KW-0472">Membrane</keyword>
<keyword evidence="2" id="KW-0812">Transmembrane</keyword>
<gene>
    <name evidence="3" type="ORF">VKT23_016884</name>
</gene>
<dbReference type="Proteomes" id="UP001498398">
    <property type="component" value="Unassembled WGS sequence"/>
</dbReference>